<dbReference type="OrthoDB" id="3644822at2759"/>
<keyword evidence="2" id="KW-0812">Transmembrane</keyword>
<keyword evidence="2" id="KW-1133">Transmembrane helix</keyword>
<evidence type="ECO:0000256" key="1">
    <source>
        <dbReference type="SAM" id="MobiDB-lite"/>
    </source>
</evidence>
<feature type="transmembrane region" description="Helical" evidence="2">
    <location>
        <begin position="148"/>
        <end position="167"/>
    </location>
</feature>
<evidence type="ECO:0008006" key="5">
    <source>
        <dbReference type="Google" id="ProtNLM"/>
    </source>
</evidence>
<keyword evidence="4" id="KW-1185">Reference proteome</keyword>
<dbReference type="eggNOG" id="ENOG502T6JV">
    <property type="taxonomic scope" value="Eukaryota"/>
</dbReference>
<organism evidence="3 4">
    <name type="scientific">Baudoinia panamericana (strain UAMH 10762)</name>
    <name type="common">Angels' share fungus</name>
    <name type="synonym">Baudoinia compniacensis (strain UAMH 10762)</name>
    <dbReference type="NCBI Taxonomy" id="717646"/>
    <lineage>
        <taxon>Eukaryota</taxon>
        <taxon>Fungi</taxon>
        <taxon>Dikarya</taxon>
        <taxon>Ascomycota</taxon>
        <taxon>Pezizomycotina</taxon>
        <taxon>Dothideomycetes</taxon>
        <taxon>Dothideomycetidae</taxon>
        <taxon>Mycosphaerellales</taxon>
        <taxon>Teratosphaeriaceae</taxon>
        <taxon>Baudoinia</taxon>
    </lineage>
</organism>
<evidence type="ECO:0000256" key="2">
    <source>
        <dbReference type="SAM" id="Phobius"/>
    </source>
</evidence>
<dbReference type="HOGENOM" id="CLU_1224740_0_0_1"/>
<feature type="transmembrane region" description="Helical" evidence="2">
    <location>
        <begin position="118"/>
        <end position="136"/>
    </location>
</feature>
<dbReference type="GeneID" id="19115539"/>
<sequence length="231" mass="24570">MASLTSTLMRRDSPLILGLKSFTVGTTLFLAGSMATVSFQLIPGLILATQQRNKLSSNTETGRLTPNPTSDSNKQLHLGPQAVLTGSVAPAALHADSGYKVAAIQFVLMSKTAFATQVPPELLTIIASGFLTYHYRAAKLPASIWAKWAAVAGLVTAIFPLTGGFMVPIDHKIARIAGEEAQVEPYEDAPPDREAERSNAEAFLRQWGLLNSVRAVVMVAAGGVGLWALLE</sequence>
<dbReference type="Proteomes" id="UP000011761">
    <property type="component" value="Unassembled WGS sequence"/>
</dbReference>
<dbReference type="AlphaFoldDB" id="M2MTK7"/>
<feature type="transmembrane region" description="Helical" evidence="2">
    <location>
        <begin position="207"/>
        <end position="230"/>
    </location>
</feature>
<name>M2MTK7_BAUPA</name>
<reference evidence="3 4" key="1">
    <citation type="journal article" date="2012" name="PLoS Pathog.">
        <title>Diverse lifestyles and strategies of plant pathogenesis encoded in the genomes of eighteen Dothideomycetes fungi.</title>
        <authorList>
            <person name="Ohm R.A."/>
            <person name="Feau N."/>
            <person name="Henrissat B."/>
            <person name="Schoch C.L."/>
            <person name="Horwitz B.A."/>
            <person name="Barry K.W."/>
            <person name="Condon B.J."/>
            <person name="Copeland A.C."/>
            <person name="Dhillon B."/>
            <person name="Glaser F."/>
            <person name="Hesse C.N."/>
            <person name="Kosti I."/>
            <person name="LaButti K."/>
            <person name="Lindquist E.A."/>
            <person name="Lucas S."/>
            <person name="Salamov A.A."/>
            <person name="Bradshaw R.E."/>
            <person name="Ciuffetti L."/>
            <person name="Hamelin R.C."/>
            <person name="Kema G.H.J."/>
            <person name="Lawrence C."/>
            <person name="Scott J.A."/>
            <person name="Spatafora J.W."/>
            <person name="Turgeon B.G."/>
            <person name="de Wit P.J.G.M."/>
            <person name="Zhong S."/>
            <person name="Goodwin S.B."/>
            <person name="Grigoriev I.V."/>
        </authorList>
    </citation>
    <scope>NUCLEOTIDE SEQUENCE [LARGE SCALE GENOMIC DNA]</scope>
    <source>
        <strain evidence="3 4">UAMH 10762</strain>
    </source>
</reference>
<proteinExistence type="predicted"/>
<dbReference type="EMBL" id="KB445558">
    <property type="protein sequence ID" value="EMC94868.1"/>
    <property type="molecule type" value="Genomic_DNA"/>
</dbReference>
<dbReference type="RefSeq" id="XP_007678528.1">
    <property type="nucleotide sequence ID" value="XM_007680338.1"/>
</dbReference>
<gene>
    <name evidence="3" type="ORF">BAUCODRAFT_565213</name>
</gene>
<dbReference type="InterPro" id="IPR013901">
    <property type="entry name" value="Anthrone_oxy"/>
</dbReference>
<dbReference type="Pfam" id="PF08592">
    <property type="entry name" value="Anthrone_oxy"/>
    <property type="match status" value="1"/>
</dbReference>
<evidence type="ECO:0000313" key="3">
    <source>
        <dbReference type="EMBL" id="EMC94868.1"/>
    </source>
</evidence>
<feature type="region of interest" description="Disordered" evidence="1">
    <location>
        <begin position="56"/>
        <end position="76"/>
    </location>
</feature>
<evidence type="ECO:0000313" key="4">
    <source>
        <dbReference type="Proteomes" id="UP000011761"/>
    </source>
</evidence>
<keyword evidence="2" id="KW-0472">Membrane</keyword>
<accession>M2MTK7</accession>
<protein>
    <recommendedName>
        <fullName evidence="5">DUF1772 domain-containing protein</fullName>
    </recommendedName>
</protein>
<dbReference type="KEGG" id="bcom:BAUCODRAFT_565213"/>
<feature type="compositionally biased region" description="Polar residues" evidence="1">
    <location>
        <begin position="56"/>
        <end position="75"/>
    </location>
</feature>
<feature type="transmembrane region" description="Helical" evidence="2">
    <location>
        <begin position="28"/>
        <end position="48"/>
    </location>
</feature>